<name>A0ACB8ARE8_9AGAM</name>
<organism evidence="1 2">
    <name type="scientific">Hygrophoropsis aurantiaca</name>
    <dbReference type="NCBI Taxonomy" id="72124"/>
    <lineage>
        <taxon>Eukaryota</taxon>
        <taxon>Fungi</taxon>
        <taxon>Dikarya</taxon>
        <taxon>Basidiomycota</taxon>
        <taxon>Agaricomycotina</taxon>
        <taxon>Agaricomycetes</taxon>
        <taxon>Agaricomycetidae</taxon>
        <taxon>Boletales</taxon>
        <taxon>Coniophorineae</taxon>
        <taxon>Hygrophoropsidaceae</taxon>
        <taxon>Hygrophoropsis</taxon>
    </lineage>
</organism>
<evidence type="ECO:0000313" key="2">
    <source>
        <dbReference type="Proteomes" id="UP000790377"/>
    </source>
</evidence>
<sequence length="660" mass="73110">MSMASNGSARTRAITSTLAARSSPTIPPASQTYEPLVKSILRHRLLYSVFAHSIVFSFFIHVLFSGRDNSTIFGRLASPGIWMSAGVSWVAATLPVIMARKTCLTALPTPASTPSTAIKNAFAKSVVQRAFMIYTASAILLTSLYLGTASLGLGEDKLTIFVKSKKHPYYLNGRFIFLVSAQIWLAATFLIRNIMLDRFVFRWSKVSDASHLPHSPRNLLKMMLTMTLFTTFSFAIYNIAFGLARTIVLPILFRIPIIRSLLRPFSAHFLRGTWSLTLPLRHFSLEIRTFTLGLTTLASWEFAEALFDRYIPQPIKAAHTSADPNVALVSGISSTDVIFLHFAYAELCNIKSSTQRTALFGDQKYSPSLWNTLVRESLMRLGTDYQTFLRRGAPPAPTPAAPAASPPKPKDPPSTPLIRQPIYKAPQQSPMGTVLDSFASDSQLAGAADQIHVPELFRSVAAPLTAVAATTADVAVPRPVIHGVVARMRHQARGVVAKYCPPRASEAIGRWEQWWSRERTHKTVESCLPYRELDALVIEALSQFVCASLTEDRYGVVQRDIPRIIEAFLSFLTAIEEYQTEVNAMYVPPGPDELTGDLKVLEEKERKRIEVAKSAEVFGVVADALKVGIADIVRTFGDKLVAFKFPPKTARKLQSFVDYH</sequence>
<reference evidence="1" key="1">
    <citation type="journal article" date="2021" name="New Phytol.">
        <title>Evolutionary innovations through gain and loss of genes in the ectomycorrhizal Boletales.</title>
        <authorList>
            <person name="Wu G."/>
            <person name="Miyauchi S."/>
            <person name="Morin E."/>
            <person name="Kuo A."/>
            <person name="Drula E."/>
            <person name="Varga T."/>
            <person name="Kohler A."/>
            <person name="Feng B."/>
            <person name="Cao Y."/>
            <person name="Lipzen A."/>
            <person name="Daum C."/>
            <person name="Hundley H."/>
            <person name="Pangilinan J."/>
            <person name="Johnson J."/>
            <person name="Barry K."/>
            <person name="LaButti K."/>
            <person name="Ng V."/>
            <person name="Ahrendt S."/>
            <person name="Min B."/>
            <person name="Choi I.G."/>
            <person name="Park H."/>
            <person name="Plett J.M."/>
            <person name="Magnuson J."/>
            <person name="Spatafora J.W."/>
            <person name="Nagy L.G."/>
            <person name="Henrissat B."/>
            <person name="Grigoriev I.V."/>
            <person name="Yang Z.L."/>
            <person name="Xu J."/>
            <person name="Martin F.M."/>
        </authorList>
    </citation>
    <scope>NUCLEOTIDE SEQUENCE</scope>
    <source>
        <strain evidence="1">ATCC 28755</strain>
    </source>
</reference>
<accession>A0ACB8ARE8</accession>
<evidence type="ECO:0000313" key="1">
    <source>
        <dbReference type="EMBL" id="KAH7915514.1"/>
    </source>
</evidence>
<protein>
    <submittedName>
        <fullName evidence="1">Nucleoporin protein Ndc1-Nup</fullName>
    </submittedName>
</protein>
<dbReference type="Proteomes" id="UP000790377">
    <property type="component" value="Unassembled WGS sequence"/>
</dbReference>
<dbReference type="EMBL" id="MU267599">
    <property type="protein sequence ID" value="KAH7915514.1"/>
    <property type="molecule type" value="Genomic_DNA"/>
</dbReference>
<keyword evidence="2" id="KW-1185">Reference proteome</keyword>
<gene>
    <name evidence="1" type="ORF">BJ138DRAFT_1109567</name>
</gene>
<proteinExistence type="predicted"/>
<comment type="caution">
    <text evidence="1">The sequence shown here is derived from an EMBL/GenBank/DDBJ whole genome shotgun (WGS) entry which is preliminary data.</text>
</comment>